<sequence>MGTKRDSSSDFARKRSSTKKGRDSFNSNEALSRKWPFFSNPRCSLFCTFFLGWLIHPNSISSLLFEIGPRYRKKKPVTAPEIKKKPVLSNGAPLQERHSQWAADRADSVIAAEHGLD</sequence>
<feature type="region of interest" description="Disordered" evidence="1">
    <location>
        <begin position="1"/>
        <end position="27"/>
    </location>
</feature>
<dbReference type="AlphaFoldDB" id="A0AAV6URE2"/>
<name>A0AAV6URE2_9ARAC</name>
<protein>
    <submittedName>
        <fullName evidence="2">Uncharacterized protein</fullName>
    </submittedName>
</protein>
<dbReference type="Proteomes" id="UP000827092">
    <property type="component" value="Unassembled WGS sequence"/>
</dbReference>
<dbReference type="EMBL" id="JAFNEN010000281">
    <property type="protein sequence ID" value="KAG8187027.1"/>
    <property type="molecule type" value="Genomic_DNA"/>
</dbReference>
<feature type="compositionally biased region" description="Basic and acidic residues" evidence="1">
    <location>
        <begin position="1"/>
        <end position="13"/>
    </location>
</feature>
<proteinExistence type="predicted"/>
<accession>A0AAV6URE2</accession>
<evidence type="ECO:0000313" key="2">
    <source>
        <dbReference type="EMBL" id="KAG8187027.1"/>
    </source>
</evidence>
<comment type="caution">
    <text evidence="2">The sequence shown here is derived from an EMBL/GenBank/DDBJ whole genome shotgun (WGS) entry which is preliminary data.</text>
</comment>
<evidence type="ECO:0000256" key="1">
    <source>
        <dbReference type="SAM" id="MobiDB-lite"/>
    </source>
</evidence>
<feature type="region of interest" description="Disordered" evidence="1">
    <location>
        <begin position="75"/>
        <end position="102"/>
    </location>
</feature>
<keyword evidence="3" id="KW-1185">Reference proteome</keyword>
<organism evidence="2 3">
    <name type="scientific">Oedothorax gibbosus</name>
    <dbReference type="NCBI Taxonomy" id="931172"/>
    <lineage>
        <taxon>Eukaryota</taxon>
        <taxon>Metazoa</taxon>
        <taxon>Ecdysozoa</taxon>
        <taxon>Arthropoda</taxon>
        <taxon>Chelicerata</taxon>
        <taxon>Arachnida</taxon>
        <taxon>Araneae</taxon>
        <taxon>Araneomorphae</taxon>
        <taxon>Entelegynae</taxon>
        <taxon>Araneoidea</taxon>
        <taxon>Linyphiidae</taxon>
        <taxon>Erigoninae</taxon>
        <taxon>Oedothorax</taxon>
    </lineage>
</organism>
<gene>
    <name evidence="2" type="ORF">JTE90_019237</name>
</gene>
<evidence type="ECO:0000313" key="3">
    <source>
        <dbReference type="Proteomes" id="UP000827092"/>
    </source>
</evidence>
<reference evidence="2 3" key="1">
    <citation type="journal article" date="2022" name="Nat. Ecol. Evol.">
        <title>A masculinizing supergene underlies an exaggerated male reproductive morph in a spider.</title>
        <authorList>
            <person name="Hendrickx F."/>
            <person name="De Corte Z."/>
            <person name="Sonet G."/>
            <person name="Van Belleghem S.M."/>
            <person name="Kostlbacher S."/>
            <person name="Vangestel C."/>
        </authorList>
    </citation>
    <scope>NUCLEOTIDE SEQUENCE [LARGE SCALE GENOMIC DNA]</scope>
    <source>
        <strain evidence="2">W744_W776</strain>
    </source>
</reference>